<gene>
    <name evidence="5" type="ORF">B0T11DRAFT_359792</name>
</gene>
<comment type="similarity">
    <text evidence="1">Belongs to the glycosyltransferase 34 family.</text>
</comment>
<keyword evidence="3" id="KW-0808">Transferase</keyword>
<dbReference type="GO" id="GO:0016757">
    <property type="term" value="F:glycosyltransferase activity"/>
    <property type="evidence" value="ECO:0007669"/>
    <property type="project" value="UniProtKB-KW"/>
</dbReference>
<evidence type="ECO:0000313" key="6">
    <source>
        <dbReference type="Proteomes" id="UP000813385"/>
    </source>
</evidence>
<dbReference type="PANTHER" id="PTHR31306">
    <property type="entry name" value="ALPHA-1,6-MANNOSYLTRANSFERASE MNN11-RELATED"/>
    <property type="match status" value="1"/>
</dbReference>
<dbReference type="EMBL" id="JAGPXD010000007">
    <property type="protein sequence ID" value="KAH7347409.1"/>
    <property type="molecule type" value="Genomic_DNA"/>
</dbReference>
<keyword evidence="4" id="KW-0812">Transmembrane</keyword>
<evidence type="ECO:0000313" key="5">
    <source>
        <dbReference type="EMBL" id="KAH7347409.1"/>
    </source>
</evidence>
<accession>A0A8K0T4C0</accession>
<organism evidence="5 6">
    <name type="scientific">Plectosphaerella cucumerina</name>
    <dbReference type="NCBI Taxonomy" id="40658"/>
    <lineage>
        <taxon>Eukaryota</taxon>
        <taxon>Fungi</taxon>
        <taxon>Dikarya</taxon>
        <taxon>Ascomycota</taxon>
        <taxon>Pezizomycotina</taxon>
        <taxon>Sordariomycetes</taxon>
        <taxon>Hypocreomycetidae</taxon>
        <taxon>Glomerellales</taxon>
        <taxon>Plectosphaerellaceae</taxon>
        <taxon>Plectosphaerella</taxon>
    </lineage>
</organism>
<comment type="caution">
    <text evidence="5">The sequence shown here is derived from an EMBL/GenBank/DDBJ whole genome shotgun (WGS) entry which is preliminary data.</text>
</comment>
<protein>
    <recommendedName>
        <fullName evidence="7">Nucleotide-diphospho-sugar transferase domain-containing protein</fullName>
    </recommendedName>
</protein>
<name>A0A8K0T4C0_9PEZI</name>
<dbReference type="Pfam" id="PF05637">
    <property type="entry name" value="Glyco_transf_34"/>
    <property type="match status" value="1"/>
</dbReference>
<dbReference type="OrthoDB" id="3763672at2759"/>
<evidence type="ECO:0008006" key="7">
    <source>
        <dbReference type="Google" id="ProtNLM"/>
    </source>
</evidence>
<dbReference type="InterPro" id="IPR029044">
    <property type="entry name" value="Nucleotide-diphossugar_trans"/>
</dbReference>
<proteinExistence type="inferred from homology"/>
<keyword evidence="2" id="KW-0328">Glycosyltransferase</keyword>
<keyword evidence="6" id="KW-1185">Reference proteome</keyword>
<feature type="transmembrane region" description="Helical" evidence="4">
    <location>
        <begin position="12"/>
        <end position="32"/>
    </location>
</feature>
<dbReference type="PANTHER" id="PTHR31306:SF3">
    <property type="entry name" value="NUCLEOTIDE-DIPHOSPHO-SUGAR TRANSFERASE DOMAIN-CONTAINING PROTEIN"/>
    <property type="match status" value="1"/>
</dbReference>
<evidence type="ECO:0000256" key="2">
    <source>
        <dbReference type="ARBA" id="ARBA00022676"/>
    </source>
</evidence>
<evidence type="ECO:0000256" key="3">
    <source>
        <dbReference type="ARBA" id="ARBA00022679"/>
    </source>
</evidence>
<keyword evidence="4" id="KW-0472">Membrane</keyword>
<dbReference type="AlphaFoldDB" id="A0A8K0T4C0"/>
<evidence type="ECO:0000256" key="4">
    <source>
        <dbReference type="SAM" id="Phobius"/>
    </source>
</evidence>
<dbReference type="GO" id="GO:0006487">
    <property type="term" value="P:protein N-linked glycosylation"/>
    <property type="evidence" value="ECO:0007669"/>
    <property type="project" value="TreeGrafter"/>
</dbReference>
<keyword evidence="4" id="KW-1133">Transmembrane helix</keyword>
<reference evidence="5" key="1">
    <citation type="journal article" date="2021" name="Nat. Commun.">
        <title>Genetic determinants of endophytism in the Arabidopsis root mycobiome.</title>
        <authorList>
            <person name="Mesny F."/>
            <person name="Miyauchi S."/>
            <person name="Thiergart T."/>
            <person name="Pickel B."/>
            <person name="Atanasova L."/>
            <person name="Karlsson M."/>
            <person name="Huettel B."/>
            <person name="Barry K.W."/>
            <person name="Haridas S."/>
            <person name="Chen C."/>
            <person name="Bauer D."/>
            <person name="Andreopoulos W."/>
            <person name="Pangilinan J."/>
            <person name="LaButti K."/>
            <person name="Riley R."/>
            <person name="Lipzen A."/>
            <person name="Clum A."/>
            <person name="Drula E."/>
            <person name="Henrissat B."/>
            <person name="Kohler A."/>
            <person name="Grigoriev I.V."/>
            <person name="Martin F.M."/>
            <person name="Hacquard S."/>
        </authorList>
    </citation>
    <scope>NUCLEOTIDE SEQUENCE</scope>
    <source>
        <strain evidence="5">MPI-CAGE-AT-0016</strain>
    </source>
</reference>
<sequence>MAAHNSLANIRVVLGMLVVVTVTLLTSATAYYQNFNFPSLFRPPPDYSGDPAYLRNIPSKADELRDFFIRDVADSAIAVDATIYQPNGAWHWDNPSGGDKWPEKLGKKLCILDIDSRPLDNPGQIFGNTTLSWSNPDIISGTSLGILQHWLYAKIHNYTYYWVHTDEFEDGRRGSWKKPSILRRVLQKHPTCVYVDSDAIFHHLDLPLEWLLNYWSIDKQKDLVALAKDPDLKHNYDQKGRLYDNTGFIIAQSNTTTFNMMDDWATCADDGGKFPNCTEWRVKKPNHPSDQGGFGNYIRYEYEDSIRELPCAEANGFLEHKTECVGTFVQHLWTGKNDLLKIAVGKHIPGMFLELFHEKMMVEKSEFYITEKELMSQKWLHAPINSTKAVEGRSS</sequence>
<evidence type="ECO:0000256" key="1">
    <source>
        <dbReference type="ARBA" id="ARBA00005664"/>
    </source>
</evidence>
<dbReference type="GO" id="GO:0000139">
    <property type="term" value="C:Golgi membrane"/>
    <property type="evidence" value="ECO:0007669"/>
    <property type="project" value="TreeGrafter"/>
</dbReference>
<dbReference type="Gene3D" id="3.90.550.10">
    <property type="entry name" value="Spore Coat Polysaccharide Biosynthesis Protein SpsA, Chain A"/>
    <property type="match status" value="1"/>
</dbReference>
<dbReference type="InterPro" id="IPR008630">
    <property type="entry name" value="Glyco_trans_34"/>
</dbReference>
<dbReference type="Proteomes" id="UP000813385">
    <property type="component" value="Unassembled WGS sequence"/>
</dbReference>